<feature type="signal peptide" evidence="1">
    <location>
        <begin position="1"/>
        <end position="26"/>
    </location>
</feature>
<keyword evidence="1" id="KW-0732">Signal</keyword>
<evidence type="ECO:0000259" key="2">
    <source>
        <dbReference type="Pfam" id="PF01433"/>
    </source>
</evidence>
<dbReference type="InterPro" id="IPR014782">
    <property type="entry name" value="Peptidase_M1_dom"/>
</dbReference>
<dbReference type="CDD" id="cd09604">
    <property type="entry name" value="M1_APN_like"/>
    <property type="match status" value="1"/>
</dbReference>
<accession>A0ABU9L6U1</accession>
<protein>
    <submittedName>
        <fullName evidence="3">M1 family metallopeptidase</fullName>
    </submittedName>
</protein>
<evidence type="ECO:0000313" key="4">
    <source>
        <dbReference type="Proteomes" id="UP001486626"/>
    </source>
</evidence>
<gene>
    <name evidence="3" type="ORF">PIQ37_03075</name>
</gene>
<dbReference type="PANTHER" id="PTHR45726">
    <property type="entry name" value="LEUKOTRIENE A-4 HYDROLASE"/>
    <property type="match status" value="1"/>
</dbReference>
<dbReference type="InterPro" id="IPR034015">
    <property type="entry name" value="M1_LTA4H"/>
</dbReference>
<dbReference type="InterPro" id="IPR027268">
    <property type="entry name" value="Peptidase_M4/M1_CTD_sf"/>
</dbReference>
<reference evidence="3 4" key="1">
    <citation type="journal article" date="2024" name="FEMS Microbiol. Lett.">
        <title>Xanthomonas protegens sp. nov., a novel rice seed-associated bacterium, provides in vivo protection against X. oryzae pv. oryzae, the bacterial leaf blight pathogen.</title>
        <authorList>
            <person name="Rana R."/>
            <person name="Sharma A."/>
            <person name="Madhavan V.N."/>
            <person name="Korpole S."/>
            <person name="Sonti R.V."/>
            <person name="Patel H.K."/>
            <person name="Patil P.B."/>
        </authorList>
    </citation>
    <scope>NUCLEOTIDE SEQUENCE [LARGE SCALE GENOMIC DNA]</scope>
    <source>
        <strain evidence="3 4">PPL118</strain>
    </source>
</reference>
<organism evidence="3 4">
    <name type="scientific">Xanthomonas protegens</name>
    <dbReference type="NCBI Taxonomy" id="3380705"/>
    <lineage>
        <taxon>Bacteria</taxon>
        <taxon>Pseudomonadati</taxon>
        <taxon>Pseudomonadota</taxon>
        <taxon>Gammaproteobacteria</taxon>
        <taxon>Lysobacterales</taxon>
        <taxon>Lysobacteraceae</taxon>
        <taxon>Xanthomonas</taxon>
    </lineage>
</organism>
<dbReference type="SUPFAM" id="SSF55486">
    <property type="entry name" value="Metalloproteases ('zincins'), catalytic domain"/>
    <property type="match status" value="1"/>
</dbReference>
<feature type="chain" id="PRO_5046867612" evidence="1">
    <location>
        <begin position="27"/>
        <end position="669"/>
    </location>
</feature>
<sequence>MILVLRRAAFAAACLPLVAAAAQAGAAAATVAAADRQGGYDPQALFAPLQLPQPANAYRSGGGVPGPQYWQNRADYDLHATLEPATHTLRGQETITYSNRSPDTLDVLWLQLDQNLYRGDARARTLRAARADRPAPQSTEGYRIAKVELEQGGKRVAATFLIDDTRMRVDLPQPLASGKALKLHIDYAYTVPGTWGGRTAVTPTADGEIYEIAQWYPRMAVYDDLRGWDTQPYLGAEFYLEYGDFDYAVTVPWDYLVAGSGELVNPAQVLTATQRQRLAQAAASDSTVTIRGADEVGKPASRPSASGTQTWRFHMDHTRDVAFAASPAFVWDAARINLPEGKHALAMSVYPRSAVGSDKWGRSTEFVKASIEHFSQWYPYPWPAAVNLGGHGAGMEYPGIVFDDMEDGGKQLFWITAHELGHGWFPMIVGSNERRHAFMDEGFNTFIDVYASDAINHGEFAPKRDGEYAPGGGNPVDEILPLLADAQAPTLLDRADATSEKYRHPLTYFKGALGLVLLREQILGPARFDPAFRKYIASWAYKHPTPSDFFRLMESEAGEDLSWWWRGWYLNNWQLDMGVRAAAYVDHDPAKGMLVTLGSRQKLVMPATLRIDFADGSHLDQRVPVETWIQQTEPQIRVPSKQKVLHVTLDPDHVLPDADRSDNRLDTVS</sequence>
<dbReference type="EMBL" id="JAQJCQ010000001">
    <property type="protein sequence ID" value="MEL4890388.1"/>
    <property type="molecule type" value="Genomic_DNA"/>
</dbReference>
<dbReference type="PANTHER" id="PTHR45726:SF3">
    <property type="entry name" value="LEUKOTRIENE A-4 HYDROLASE"/>
    <property type="match status" value="1"/>
</dbReference>
<dbReference type="Gene3D" id="1.10.390.10">
    <property type="entry name" value="Neutral Protease Domain 2"/>
    <property type="match status" value="1"/>
</dbReference>
<proteinExistence type="predicted"/>
<comment type="caution">
    <text evidence="3">The sequence shown here is derived from an EMBL/GenBank/DDBJ whole genome shotgun (WGS) entry which is preliminary data.</text>
</comment>
<dbReference type="Pfam" id="PF01433">
    <property type="entry name" value="Peptidase_M1"/>
    <property type="match status" value="1"/>
</dbReference>
<feature type="domain" description="Peptidase M1 membrane alanine aminopeptidase" evidence="2">
    <location>
        <begin position="409"/>
        <end position="568"/>
    </location>
</feature>
<name>A0ABU9L6U1_9XANT</name>
<evidence type="ECO:0000256" key="1">
    <source>
        <dbReference type="SAM" id="SignalP"/>
    </source>
</evidence>
<dbReference type="RefSeq" id="WP_342072298.1">
    <property type="nucleotide sequence ID" value="NZ_JAQJCQ010000001.1"/>
</dbReference>
<keyword evidence="4" id="KW-1185">Reference proteome</keyword>
<dbReference type="Proteomes" id="UP001486626">
    <property type="component" value="Unassembled WGS sequence"/>
</dbReference>
<evidence type="ECO:0000313" key="3">
    <source>
        <dbReference type="EMBL" id="MEL4890388.1"/>
    </source>
</evidence>